<dbReference type="InterPro" id="IPR000620">
    <property type="entry name" value="EamA_dom"/>
</dbReference>
<feature type="domain" description="EamA" evidence="2">
    <location>
        <begin position="3"/>
        <end position="129"/>
    </location>
</feature>
<sequence length="146" mass="16465">MSFLNAFFWALYSVLYRKRINADPIETNAAIFLIMTLISIPFTFLEKPPSTEMLQPRYLFDLFWLSIAGGALQFVSWNKLLLLEGIEKATLESYLVPIGVLSTQIFIYGNAPNSLQILGLGIALFGVFLPEILGRVSSLSLWRKKA</sequence>
<organism evidence="3">
    <name type="scientific">Fervidicoccus fontis</name>
    <dbReference type="NCBI Taxonomy" id="683846"/>
    <lineage>
        <taxon>Archaea</taxon>
        <taxon>Thermoproteota</taxon>
        <taxon>Thermoprotei</taxon>
        <taxon>Fervidicoccales</taxon>
        <taxon>Fervidicoccaceae</taxon>
        <taxon>Fervidicoccus</taxon>
    </lineage>
</organism>
<dbReference type="Proteomes" id="UP000885664">
    <property type="component" value="Unassembled WGS sequence"/>
</dbReference>
<proteinExistence type="predicted"/>
<dbReference type="AlphaFoldDB" id="A0A7C2UIZ5"/>
<dbReference type="GO" id="GO:0016020">
    <property type="term" value="C:membrane"/>
    <property type="evidence" value="ECO:0007669"/>
    <property type="project" value="InterPro"/>
</dbReference>
<reference evidence="3" key="1">
    <citation type="journal article" date="2020" name="mSystems">
        <title>Genome- and Community-Level Interaction Insights into Carbon Utilization and Element Cycling Functions of Hydrothermarchaeota in Hydrothermal Sediment.</title>
        <authorList>
            <person name="Zhou Z."/>
            <person name="Liu Y."/>
            <person name="Xu W."/>
            <person name="Pan J."/>
            <person name="Luo Z.H."/>
            <person name="Li M."/>
        </authorList>
    </citation>
    <scope>NUCLEOTIDE SEQUENCE [LARGE SCALE GENOMIC DNA]</scope>
    <source>
        <strain evidence="3">SpSt-1259</strain>
    </source>
</reference>
<feature type="transmembrane region" description="Helical" evidence="1">
    <location>
        <begin position="25"/>
        <end position="42"/>
    </location>
</feature>
<name>A0A7C2UIZ5_9CREN</name>
<feature type="transmembrane region" description="Helical" evidence="1">
    <location>
        <begin position="94"/>
        <end position="111"/>
    </location>
</feature>
<dbReference type="Pfam" id="PF00892">
    <property type="entry name" value="EamA"/>
    <property type="match status" value="1"/>
</dbReference>
<comment type="caution">
    <text evidence="3">The sequence shown here is derived from an EMBL/GenBank/DDBJ whole genome shotgun (WGS) entry which is preliminary data.</text>
</comment>
<keyword evidence="1" id="KW-0812">Transmembrane</keyword>
<gene>
    <name evidence="3" type="ORF">ENO36_01130</name>
</gene>
<dbReference type="InterPro" id="IPR037185">
    <property type="entry name" value="EmrE-like"/>
</dbReference>
<keyword evidence="1" id="KW-1133">Transmembrane helix</keyword>
<dbReference type="SUPFAM" id="SSF103481">
    <property type="entry name" value="Multidrug resistance efflux transporter EmrE"/>
    <property type="match status" value="1"/>
</dbReference>
<dbReference type="EMBL" id="DSFE01000031">
    <property type="protein sequence ID" value="HEU97448.1"/>
    <property type="molecule type" value="Genomic_DNA"/>
</dbReference>
<protein>
    <submittedName>
        <fullName evidence="3">EamA family transporter</fullName>
    </submittedName>
</protein>
<evidence type="ECO:0000313" key="3">
    <source>
        <dbReference type="EMBL" id="HEU97448.1"/>
    </source>
</evidence>
<feature type="transmembrane region" description="Helical" evidence="1">
    <location>
        <begin position="117"/>
        <end position="136"/>
    </location>
</feature>
<keyword evidence="1" id="KW-0472">Membrane</keyword>
<evidence type="ECO:0000256" key="1">
    <source>
        <dbReference type="SAM" id="Phobius"/>
    </source>
</evidence>
<accession>A0A7C2UIZ5</accession>
<feature type="transmembrane region" description="Helical" evidence="1">
    <location>
        <begin position="62"/>
        <end position="82"/>
    </location>
</feature>
<evidence type="ECO:0000259" key="2">
    <source>
        <dbReference type="Pfam" id="PF00892"/>
    </source>
</evidence>